<dbReference type="SUPFAM" id="SSF54814">
    <property type="entry name" value="Prokaryotic type KH domain (KH-domain type II)"/>
    <property type="match status" value="1"/>
</dbReference>
<sequence>MKDLLTYITTHITGNKDIEVREDLVDGMHEYTISAPKDVMGLLIGKEGRTIRAIRSLARARAIVERINISVKLEEK</sequence>
<dbReference type="EMBL" id="MHBW01000035">
    <property type="protein sequence ID" value="OGY07841.1"/>
    <property type="molecule type" value="Genomic_DNA"/>
</dbReference>
<proteinExistence type="predicted"/>
<comment type="caution">
    <text evidence="2">The sequence shown here is derived from an EMBL/GenBank/DDBJ whole genome shotgun (WGS) entry which is preliminary data.</text>
</comment>
<dbReference type="STRING" id="1797513.A2782_01720"/>
<accession>A0A1G1UXL3</accession>
<evidence type="ECO:0000313" key="3">
    <source>
        <dbReference type="Proteomes" id="UP000177967"/>
    </source>
</evidence>
<name>A0A1G1UXL3_9BACT</name>
<gene>
    <name evidence="2" type="ORF">A2782_01720</name>
</gene>
<dbReference type="Proteomes" id="UP000177967">
    <property type="component" value="Unassembled WGS sequence"/>
</dbReference>
<dbReference type="GO" id="GO:0003723">
    <property type="term" value="F:RNA binding"/>
    <property type="evidence" value="ECO:0007669"/>
    <property type="project" value="UniProtKB-UniRule"/>
</dbReference>
<dbReference type="InterPro" id="IPR015946">
    <property type="entry name" value="KH_dom-like_a/b"/>
</dbReference>
<dbReference type="Pfam" id="PF13083">
    <property type="entry name" value="KH_KhpA-B"/>
    <property type="match status" value="1"/>
</dbReference>
<evidence type="ECO:0000256" key="1">
    <source>
        <dbReference type="PROSITE-ProRule" id="PRU00117"/>
    </source>
</evidence>
<evidence type="ECO:0000313" key="2">
    <source>
        <dbReference type="EMBL" id="OGY07841.1"/>
    </source>
</evidence>
<dbReference type="Gene3D" id="3.30.300.20">
    <property type="match status" value="1"/>
</dbReference>
<reference evidence="2 3" key="1">
    <citation type="journal article" date="2016" name="Nat. Commun.">
        <title>Thousands of microbial genomes shed light on interconnected biogeochemical processes in an aquifer system.</title>
        <authorList>
            <person name="Anantharaman K."/>
            <person name="Brown C.T."/>
            <person name="Hug L.A."/>
            <person name="Sharon I."/>
            <person name="Castelle C.J."/>
            <person name="Probst A.J."/>
            <person name="Thomas B.C."/>
            <person name="Singh A."/>
            <person name="Wilkins M.J."/>
            <person name="Karaoz U."/>
            <person name="Brodie E.L."/>
            <person name="Williams K.H."/>
            <person name="Hubbard S.S."/>
            <person name="Banfield J.F."/>
        </authorList>
    </citation>
    <scope>NUCLEOTIDE SEQUENCE [LARGE SCALE GENOMIC DNA]</scope>
</reference>
<dbReference type="InterPro" id="IPR009019">
    <property type="entry name" value="KH_sf_prok-type"/>
</dbReference>
<dbReference type="AlphaFoldDB" id="A0A1G1UXL3"/>
<organism evidence="2 3">
    <name type="scientific">Candidatus Blackburnbacteria bacterium RIFCSPHIGHO2_01_FULL_43_15b</name>
    <dbReference type="NCBI Taxonomy" id="1797513"/>
    <lineage>
        <taxon>Bacteria</taxon>
        <taxon>Candidatus Blackburniibacteriota</taxon>
    </lineage>
</organism>
<keyword evidence="1" id="KW-0694">RNA-binding</keyword>
<dbReference type="PROSITE" id="PS50084">
    <property type="entry name" value="KH_TYPE_1"/>
    <property type="match status" value="1"/>
</dbReference>
<protein>
    <submittedName>
        <fullName evidence="2">Uncharacterized protein</fullName>
    </submittedName>
</protein>